<organism evidence="2">
    <name type="scientific">Melampsora larici-populina (strain 98AG31 / pathotype 3-4-7)</name>
    <name type="common">Poplar leaf rust fungus</name>
    <dbReference type="NCBI Taxonomy" id="747676"/>
    <lineage>
        <taxon>Eukaryota</taxon>
        <taxon>Fungi</taxon>
        <taxon>Dikarya</taxon>
        <taxon>Basidiomycota</taxon>
        <taxon>Pucciniomycotina</taxon>
        <taxon>Pucciniomycetes</taxon>
        <taxon>Pucciniales</taxon>
        <taxon>Melampsoraceae</taxon>
        <taxon>Melampsora</taxon>
    </lineage>
</organism>
<evidence type="ECO:0000313" key="2">
    <source>
        <dbReference type="Proteomes" id="UP000001072"/>
    </source>
</evidence>
<dbReference type="Proteomes" id="UP000001072">
    <property type="component" value="Unassembled WGS sequence"/>
</dbReference>
<protein>
    <submittedName>
        <fullName evidence="1">Uncharacterized protein</fullName>
    </submittedName>
</protein>
<keyword evidence="2" id="KW-1185">Reference proteome</keyword>
<sequence>MAPESVGPEVPGMYGLCHSHTTIVMRNKAEESVEWVVKCVAYGGTDIILDVDGVYYLKGRVVALNNKDIQKFYHEPDFQLLANTSATLNVGTQVTFEVKYWVMWSKLMEKLQPLMTVGREVMLTQHIVGRNEERQMWIMQVTGVSVTSGLENFVPTAQVDRNSTRTMPWGQA</sequence>
<proteinExistence type="predicted"/>
<name>F4RC12_MELLP</name>
<dbReference type="OrthoDB" id="2506684at2759"/>
<dbReference type="KEGG" id="mlr:MELLADRAFT_103652"/>
<dbReference type="AlphaFoldDB" id="F4RC12"/>
<dbReference type="EMBL" id="GL883095">
    <property type="protein sequence ID" value="EGG10198.1"/>
    <property type="molecule type" value="Genomic_DNA"/>
</dbReference>
<dbReference type="HOGENOM" id="CLU_1555604_0_0_1"/>
<reference evidence="2" key="1">
    <citation type="journal article" date="2011" name="Proc. Natl. Acad. Sci. U.S.A.">
        <title>Obligate biotrophy features unraveled by the genomic analysis of rust fungi.</title>
        <authorList>
            <person name="Duplessis S."/>
            <person name="Cuomo C.A."/>
            <person name="Lin Y.-C."/>
            <person name="Aerts A."/>
            <person name="Tisserant E."/>
            <person name="Veneault-Fourrey C."/>
            <person name="Joly D.L."/>
            <person name="Hacquard S."/>
            <person name="Amselem J."/>
            <person name="Cantarel B.L."/>
            <person name="Chiu R."/>
            <person name="Coutinho P.M."/>
            <person name="Feau N."/>
            <person name="Field M."/>
            <person name="Frey P."/>
            <person name="Gelhaye E."/>
            <person name="Goldberg J."/>
            <person name="Grabherr M.G."/>
            <person name="Kodira C.D."/>
            <person name="Kohler A."/>
            <person name="Kuees U."/>
            <person name="Lindquist E.A."/>
            <person name="Lucas S.M."/>
            <person name="Mago R."/>
            <person name="Mauceli E."/>
            <person name="Morin E."/>
            <person name="Murat C."/>
            <person name="Pangilinan J.L."/>
            <person name="Park R."/>
            <person name="Pearson M."/>
            <person name="Quesneville H."/>
            <person name="Rouhier N."/>
            <person name="Sakthikumar S."/>
            <person name="Salamov A.A."/>
            <person name="Schmutz J."/>
            <person name="Selles B."/>
            <person name="Shapiro H."/>
            <person name="Tanguay P."/>
            <person name="Tuskan G.A."/>
            <person name="Henrissat B."/>
            <person name="Van de Peer Y."/>
            <person name="Rouze P."/>
            <person name="Ellis J.G."/>
            <person name="Dodds P.N."/>
            <person name="Schein J.E."/>
            <person name="Zhong S."/>
            <person name="Hamelin R.C."/>
            <person name="Grigoriev I.V."/>
            <person name="Szabo L.J."/>
            <person name="Martin F."/>
        </authorList>
    </citation>
    <scope>NUCLEOTIDE SEQUENCE [LARGE SCALE GENOMIC DNA]</scope>
    <source>
        <strain evidence="2">98AG31 / pathotype 3-4-7</strain>
    </source>
</reference>
<evidence type="ECO:0000313" key="1">
    <source>
        <dbReference type="EMBL" id="EGG10198.1"/>
    </source>
</evidence>
<gene>
    <name evidence="1" type="ORF">MELLADRAFT_103652</name>
</gene>
<accession>F4RC12</accession>
<dbReference type="GeneID" id="18922036"/>
<dbReference type="VEuPathDB" id="FungiDB:MELLADRAFT_103652"/>
<dbReference type="InParanoid" id="F4RC12"/>
<dbReference type="RefSeq" id="XP_007406499.1">
    <property type="nucleotide sequence ID" value="XM_007406437.1"/>
</dbReference>